<proteinExistence type="predicted"/>
<dbReference type="EMBL" id="BJNV01000096">
    <property type="protein sequence ID" value="GEC97524.1"/>
    <property type="molecule type" value="Genomic_DNA"/>
</dbReference>
<accession>A0A4Y4D1A8</accession>
<evidence type="ECO:0000256" key="1">
    <source>
        <dbReference type="SAM" id="MobiDB-lite"/>
    </source>
</evidence>
<dbReference type="AlphaFoldDB" id="A0A4Y4D1A8"/>
<evidence type="ECO:0000313" key="3">
    <source>
        <dbReference type="Proteomes" id="UP000318422"/>
    </source>
</evidence>
<dbReference type="RefSeq" id="WP_141354829.1">
    <property type="nucleotide sequence ID" value="NZ_BJNV01000096.1"/>
</dbReference>
<reference evidence="2 3" key="1">
    <citation type="submission" date="2019-06" db="EMBL/GenBank/DDBJ databases">
        <title>Whole genome shotgun sequence of Zoogloea ramigera NBRC 15342.</title>
        <authorList>
            <person name="Hosoyama A."/>
            <person name="Uohara A."/>
            <person name="Ohji S."/>
            <person name="Ichikawa N."/>
        </authorList>
    </citation>
    <scope>NUCLEOTIDE SEQUENCE [LARGE SCALE GENOMIC DNA]</scope>
    <source>
        <strain evidence="2 3">NBRC 15342</strain>
    </source>
</reference>
<evidence type="ECO:0000313" key="2">
    <source>
        <dbReference type="EMBL" id="GEC97524.1"/>
    </source>
</evidence>
<keyword evidence="3" id="KW-1185">Reference proteome</keyword>
<feature type="region of interest" description="Disordered" evidence="1">
    <location>
        <begin position="1"/>
        <end position="22"/>
    </location>
</feature>
<protein>
    <submittedName>
        <fullName evidence="2">Uncharacterized protein</fullName>
    </submittedName>
</protein>
<sequence>MTAFQPGADSRRNRKGRPPSSRTLAALIRSTIGRDAPAILERIRLLAVAGDPQAISAAAVLLAATIEATGR</sequence>
<dbReference type="Proteomes" id="UP000318422">
    <property type="component" value="Unassembled WGS sequence"/>
</dbReference>
<organism evidence="2 3">
    <name type="scientific">Zoogloea ramigera</name>
    <dbReference type="NCBI Taxonomy" id="350"/>
    <lineage>
        <taxon>Bacteria</taxon>
        <taxon>Pseudomonadati</taxon>
        <taxon>Pseudomonadota</taxon>
        <taxon>Betaproteobacteria</taxon>
        <taxon>Rhodocyclales</taxon>
        <taxon>Zoogloeaceae</taxon>
        <taxon>Zoogloea</taxon>
    </lineage>
</organism>
<name>A0A4Y4D1A8_ZOORA</name>
<gene>
    <name evidence="2" type="ORF">ZRA01_35970</name>
</gene>
<comment type="caution">
    <text evidence="2">The sequence shown here is derived from an EMBL/GenBank/DDBJ whole genome shotgun (WGS) entry which is preliminary data.</text>
</comment>